<name>A0A1F6AGG9_9BACT</name>
<accession>A0A1F6AGG9</accession>
<evidence type="ECO:0000313" key="2">
    <source>
        <dbReference type="Proteomes" id="UP000178759"/>
    </source>
</evidence>
<dbReference type="EMBL" id="MFJV01000001">
    <property type="protein sequence ID" value="OGG23848.1"/>
    <property type="molecule type" value="Genomic_DNA"/>
</dbReference>
<reference evidence="1 2" key="1">
    <citation type="journal article" date="2016" name="Nat. Commun.">
        <title>Thousands of microbial genomes shed light on interconnected biogeochemical processes in an aquifer system.</title>
        <authorList>
            <person name="Anantharaman K."/>
            <person name="Brown C.T."/>
            <person name="Hug L.A."/>
            <person name="Sharon I."/>
            <person name="Castelle C.J."/>
            <person name="Probst A.J."/>
            <person name="Thomas B.C."/>
            <person name="Singh A."/>
            <person name="Wilkins M.J."/>
            <person name="Karaoz U."/>
            <person name="Brodie E.L."/>
            <person name="Williams K.H."/>
            <person name="Hubbard S.S."/>
            <person name="Banfield J.F."/>
        </authorList>
    </citation>
    <scope>NUCLEOTIDE SEQUENCE [LARGE SCALE GENOMIC DNA]</scope>
</reference>
<proteinExistence type="predicted"/>
<gene>
    <name evidence="1" type="ORF">A3A79_01430</name>
</gene>
<evidence type="ECO:0000313" key="1">
    <source>
        <dbReference type="EMBL" id="OGG23848.1"/>
    </source>
</evidence>
<sequence>MRTKAELPAKVGVASLMPEIPGRERVRNRETVIATSVTDLYKKLKDQVEVRRWFLSGVNTQVALTANWKKDAPTVLYGAGEAFIPSGYPITVESRQKATLLKENRTAVVRLVQQAVANDAKATTLERLGGKRFGNTAEKLRLKADAAYVKAKVAELGLKMNIQSLPHTDRAPFEKAYKFYKYLDVELEGAIKEAQEKGRDFTNEDVDTIITNLRREMHLIPEKQRFEVTADRTPSKSKFTVARQPNVILEAQAQQVVPEHTVSRRTRVVSYVLLTSELAGLGSGAIACSSRVPLETTPPGGQEIPTNPHAEPVTEAVATTEVSKWVGVTRPDGFTVADANKDAVVDKLTLLPGNISMVDFVTGQETGSAALASTPSGKGEYDLFLVWNTLGKSDALHLENYSANPAARVTNVDLINANSEKVGTLSVNTIVAEGSDVWATLLMEEKQEIGGASTQQTLELHVSGTSEEKQEFFTKLGATKIRAALNILLTPTPEVQSVAPLTSADLEKGNWNGHSFIQESDHFVSPDFPSMEFYKDGTAKLTIGSEEHWIALQAFNEDGGVIRAGLRDLENGNWSEPIGLTVTEVKDGKLNNDPHKIVILAGHEKEQLLWEEIFGSRNSLESPEDVRSEYEGTTFVYNSIQYETFKNANPVPKKWEFLNFSREINAQVGVYKLKPISKDPTLGFDGTLTVMRPMAVAVGDGSDAWFNVEFYKSTAENTWELHSKVIHAPIAFINPDGTFESLSSMMGLDYFQKINDKGFWTRETRGNMWNIVLEPEVKASQKWHGKTRLPDLETVAYVATNNQQRLQDDGFELPKLDTKITYTSRIPEVFRKLIFLF</sequence>
<dbReference type="Proteomes" id="UP000178759">
    <property type="component" value="Unassembled WGS sequence"/>
</dbReference>
<dbReference type="AlphaFoldDB" id="A0A1F6AGG9"/>
<organism evidence="1 2">
    <name type="scientific">Candidatus Gottesmanbacteria bacterium RIFCSPLOWO2_01_FULL_43_11b</name>
    <dbReference type="NCBI Taxonomy" id="1798392"/>
    <lineage>
        <taxon>Bacteria</taxon>
        <taxon>Candidatus Gottesmaniibacteriota</taxon>
    </lineage>
</organism>
<protein>
    <submittedName>
        <fullName evidence="1">Uncharacterized protein</fullName>
    </submittedName>
</protein>
<comment type="caution">
    <text evidence="1">The sequence shown here is derived from an EMBL/GenBank/DDBJ whole genome shotgun (WGS) entry which is preliminary data.</text>
</comment>